<dbReference type="STRING" id="576137.A0A1L7WCA8"/>
<evidence type="ECO:0000313" key="3">
    <source>
        <dbReference type="EMBL" id="CZR50430.1"/>
    </source>
</evidence>
<evidence type="ECO:0000259" key="2">
    <source>
        <dbReference type="PROSITE" id="PS50181"/>
    </source>
</evidence>
<feature type="domain" description="F-box" evidence="2">
    <location>
        <begin position="279"/>
        <end position="323"/>
    </location>
</feature>
<name>A0A1L7WCA8_9HELO</name>
<proteinExistence type="predicted"/>
<dbReference type="SUPFAM" id="SSF81383">
    <property type="entry name" value="F-box domain"/>
    <property type="match status" value="1"/>
</dbReference>
<accession>A0A1L7WCA8</accession>
<gene>
    <name evidence="3" type="ORF">PAC_00302</name>
</gene>
<dbReference type="Pfam" id="PF00646">
    <property type="entry name" value="F-box"/>
    <property type="match status" value="1"/>
</dbReference>
<reference evidence="3 4" key="1">
    <citation type="submission" date="2016-03" db="EMBL/GenBank/DDBJ databases">
        <authorList>
            <person name="Ploux O."/>
        </authorList>
    </citation>
    <scope>NUCLEOTIDE SEQUENCE [LARGE SCALE GENOMIC DNA]</scope>
    <source>
        <strain evidence="3 4">UAMH 11012</strain>
    </source>
</reference>
<dbReference type="InterPro" id="IPR036047">
    <property type="entry name" value="F-box-like_dom_sf"/>
</dbReference>
<organism evidence="3 4">
    <name type="scientific">Phialocephala subalpina</name>
    <dbReference type="NCBI Taxonomy" id="576137"/>
    <lineage>
        <taxon>Eukaryota</taxon>
        <taxon>Fungi</taxon>
        <taxon>Dikarya</taxon>
        <taxon>Ascomycota</taxon>
        <taxon>Pezizomycotina</taxon>
        <taxon>Leotiomycetes</taxon>
        <taxon>Helotiales</taxon>
        <taxon>Mollisiaceae</taxon>
        <taxon>Phialocephala</taxon>
        <taxon>Phialocephala fortinii species complex</taxon>
    </lineage>
</organism>
<dbReference type="PROSITE" id="PS50181">
    <property type="entry name" value="FBOX"/>
    <property type="match status" value="1"/>
</dbReference>
<protein>
    <recommendedName>
        <fullName evidence="2">F-box domain-containing protein</fullName>
    </recommendedName>
</protein>
<evidence type="ECO:0000313" key="4">
    <source>
        <dbReference type="Proteomes" id="UP000184330"/>
    </source>
</evidence>
<dbReference type="Proteomes" id="UP000184330">
    <property type="component" value="Unassembled WGS sequence"/>
</dbReference>
<dbReference type="InterPro" id="IPR001810">
    <property type="entry name" value="F-box_dom"/>
</dbReference>
<feature type="compositionally biased region" description="Acidic residues" evidence="1">
    <location>
        <begin position="434"/>
        <end position="449"/>
    </location>
</feature>
<dbReference type="OrthoDB" id="6612291at2759"/>
<evidence type="ECO:0000256" key="1">
    <source>
        <dbReference type="SAM" id="MobiDB-lite"/>
    </source>
</evidence>
<feature type="region of interest" description="Disordered" evidence="1">
    <location>
        <begin position="425"/>
        <end position="449"/>
    </location>
</feature>
<dbReference type="EMBL" id="FJOG01000001">
    <property type="protein sequence ID" value="CZR50430.1"/>
    <property type="molecule type" value="Genomic_DNA"/>
</dbReference>
<keyword evidence="4" id="KW-1185">Reference proteome</keyword>
<dbReference type="AlphaFoldDB" id="A0A1L7WCA8"/>
<sequence length="473" mass="54562">MGYSENCCQICAVSINVARVRTKHEPESAGWGYSSPEYYSGDPMSSRCTTFKEQSGCENIAHEQAEWIHIAGRGCTFDGGYNGLKIGVEEMKGMNRPRYIVKRPEDQEPDEESTDYEKESDFFLTSQTTCPPDDFEPGDLEHVRYGIDNFFPQNYCVVDMDDDMGVGVPVHDACWMIFERVCKMRLGKVDLQGFMALWARQACGNCGFQNMKQEQIIFECRQQFWKHVAGTEYLGANPVEIPGLLFGLSEHYGDYPRGDGVFMTRTPSPDNPTVPQNPTDPFSRLPAELKNMILYDLPSKDITSLRLASRSFRQLPKQLFHKLIQDELPWFWELDELKQMDDDWWREWFKDDDPEKVNNEQDAESIRRSGRGNFTKNVNWLSVYKQLCILRMGVVGVRNRARVWYLAEEIVKRVDELRRSLKERSAEPAGHDLGEDEDIPVQPTEEEDQAGLVKNGLYCPRCKICQIERQDSK</sequence>